<dbReference type="Proteomes" id="UP001431963">
    <property type="component" value="Unassembled WGS sequence"/>
</dbReference>
<comment type="caution">
    <text evidence="2">The sequence shown here is derived from an EMBL/GenBank/DDBJ whole genome shotgun (WGS) entry which is preliminary data.</text>
</comment>
<name>A0ABU8BU72_9RHOB</name>
<reference evidence="2" key="1">
    <citation type="submission" date="2024-02" db="EMBL/GenBank/DDBJ databases">
        <title>Genome sequences of strain Gemmobacter sp. JM10B15.</title>
        <authorList>
            <person name="Zhang M."/>
        </authorList>
    </citation>
    <scope>NUCLEOTIDE SEQUENCE</scope>
    <source>
        <strain evidence="2">JM10B15</strain>
    </source>
</reference>
<proteinExistence type="predicted"/>
<dbReference type="SUPFAM" id="SSF52540">
    <property type="entry name" value="P-loop containing nucleoside triphosphate hydrolases"/>
    <property type="match status" value="1"/>
</dbReference>
<evidence type="ECO:0000313" key="3">
    <source>
        <dbReference type="Proteomes" id="UP001431963"/>
    </source>
</evidence>
<evidence type="ECO:0000259" key="1">
    <source>
        <dbReference type="Pfam" id="PF07693"/>
    </source>
</evidence>
<feature type="domain" description="KAP NTPase" evidence="1">
    <location>
        <begin position="44"/>
        <end position="327"/>
    </location>
</feature>
<dbReference type="InterPro" id="IPR027417">
    <property type="entry name" value="P-loop_NTPase"/>
</dbReference>
<evidence type="ECO:0000313" key="2">
    <source>
        <dbReference type="EMBL" id="MEH7828237.1"/>
    </source>
</evidence>
<dbReference type="Pfam" id="PF07693">
    <property type="entry name" value="KAP_NTPase"/>
    <property type="match status" value="1"/>
</dbReference>
<organism evidence="2 3">
    <name type="scientific">Gemmobacter denitrificans</name>
    <dbReference type="NCBI Taxonomy" id="3123040"/>
    <lineage>
        <taxon>Bacteria</taxon>
        <taxon>Pseudomonadati</taxon>
        <taxon>Pseudomonadota</taxon>
        <taxon>Alphaproteobacteria</taxon>
        <taxon>Rhodobacterales</taxon>
        <taxon>Paracoccaceae</taxon>
        <taxon>Gemmobacter</taxon>
    </lineage>
</organism>
<dbReference type="RefSeq" id="WP_335422006.1">
    <property type="nucleotide sequence ID" value="NZ_JBALHR010000004.1"/>
</dbReference>
<dbReference type="EMBL" id="JBALHR010000004">
    <property type="protein sequence ID" value="MEH7828237.1"/>
    <property type="molecule type" value="Genomic_DNA"/>
</dbReference>
<sequence length="440" mass="48874">MFDSDMEINVGQDTFATERDGQKLDLLNRAAFGARLSEVMERGDQPLVLALDGAWGSGKSHFLKLWVGTHNQTEGHKARVIYFDAFAQDYLDDPLISLVAAISTARATEQGKGEKALGLVKAWGLKLVRPAARAGLFAASAGISELALPVLDTLADKFIEEASDEAKAAIDNLWKQEESRIAAVEGFRNALTALAADQPLILVIDELDRCRPDYALSLLEVVKHFFAVKGVRFVLGVNLEALEHSVRQRYGVGVDAGLYLQKFIHLQVELPQMQNVQAWESYFAHLCGRLGDLKTIHDEALNTLQLFATRQINLRDVERIVARLAILPDDFGTYYPAWRTILITALAMETLAKQSYAKLRAGRLTLDEMGTMFLMDQAAENGDYRANFMRHVWARALSGSTSEEALFVTKGAFGGFEDRKPNIEPFLRKMLDTFAPPPAR</sequence>
<gene>
    <name evidence="2" type="ORF">V6590_08745</name>
</gene>
<keyword evidence="3" id="KW-1185">Reference proteome</keyword>
<accession>A0ABU8BU72</accession>
<dbReference type="InterPro" id="IPR011646">
    <property type="entry name" value="KAP_P-loop"/>
</dbReference>
<protein>
    <submittedName>
        <fullName evidence="2">P-loop NTPase fold protein</fullName>
    </submittedName>
</protein>
<dbReference type="Gene3D" id="3.40.50.300">
    <property type="entry name" value="P-loop containing nucleotide triphosphate hydrolases"/>
    <property type="match status" value="1"/>
</dbReference>